<accession>A0AAE0QL52</accession>
<name>A0AAE0QL52_9TELE</name>
<evidence type="ECO:0000313" key="2">
    <source>
        <dbReference type="EMBL" id="KAK3524490.1"/>
    </source>
</evidence>
<proteinExistence type="predicted"/>
<gene>
    <name evidence="2" type="ORF">QTP70_029272</name>
</gene>
<organism evidence="2 3">
    <name type="scientific">Hemibagrus guttatus</name>
    <dbReference type="NCBI Taxonomy" id="175788"/>
    <lineage>
        <taxon>Eukaryota</taxon>
        <taxon>Metazoa</taxon>
        <taxon>Chordata</taxon>
        <taxon>Craniata</taxon>
        <taxon>Vertebrata</taxon>
        <taxon>Euteleostomi</taxon>
        <taxon>Actinopterygii</taxon>
        <taxon>Neopterygii</taxon>
        <taxon>Teleostei</taxon>
        <taxon>Ostariophysi</taxon>
        <taxon>Siluriformes</taxon>
        <taxon>Bagridae</taxon>
        <taxon>Hemibagrus</taxon>
    </lineage>
</organism>
<comment type="caution">
    <text evidence="2">The sequence shown here is derived from an EMBL/GenBank/DDBJ whole genome shotgun (WGS) entry which is preliminary data.</text>
</comment>
<dbReference type="Proteomes" id="UP001274896">
    <property type="component" value="Unassembled WGS sequence"/>
</dbReference>
<dbReference type="AlphaFoldDB" id="A0AAE0QL52"/>
<keyword evidence="3" id="KW-1185">Reference proteome</keyword>
<reference evidence="2" key="1">
    <citation type="submission" date="2023-06" db="EMBL/GenBank/DDBJ databases">
        <title>Male Hemibagrus guttatus genome.</title>
        <authorList>
            <person name="Bian C."/>
        </authorList>
    </citation>
    <scope>NUCLEOTIDE SEQUENCE</scope>
    <source>
        <strain evidence="2">Male_cb2023</strain>
        <tissue evidence="2">Muscle</tissue>
    </source>
</reference>
<evidence type="ECO:0000256" key="1">
    <source>
        <dbReference type="SAM" id="MobiDB-lite"/>
    </source>
</evidence>
<protein>
    <submittedName>
        <fullName evidence="2">Uncharacterized protein</fullName>
    </submittedName>
</protein>
<evidence type="ECO:0000313" key="3">
    <source>
        <dbReference type="Proteomes" id="UP001274896"/>
    </source>
</evidence>
<feature type="region of interest" description="Disordered" evidence="1">
    <location>
        <begin position="95"/>
        <end position="116"/>
    </location>
</feature>
<sequence>MDLRIWVRKLVHVEVVQHKEEHQAYLPHQTKGTIAPSTHQVPHAVPVVDNGLVINIVPVVDKVPVVNIVPVVNPAAEVPAPTQAQAPSTPIASLSEVQQEKDTTEETSATSPETSEHKICDGCEKHLHVIEKSYKLKLLSAQLKVKKSEKELSDKATEKSNHFTDCTEGHEKDKKTRIFIKDHQLDVKLCPDHRHENGA</sequence>
<dbReference type="EMBL" id="JAUCMX010000014">
    <property type="protein sequence ID" value="KAK3524490.1"/>
    <property type="molecule type" value="Genomic_DNA"/>
</dbReference>